<dbReference type="Pfam" id="PF23438">
    <property type="entry name" value="DUF7123"/>
    <property type="match status" value="1"/>
</dbReference>
<evidence type="ECO:0000313" key="5">
    <source>
        <dbReference type="Proteomes" id="UP000069906"/>
    </source>
</evidence>
<evidence type="ECO:0000313" key="3">
    <source>
        <dbReference type="EMBL" id="ALG82052.1"/>
    </source>
</evidence>
<dbReference type="GeneID" id="26010505"/>
<dbReference type="OrthoDB" id="259485at2157"/>
<evidence type="ECO:0000259" key="1">
    <source>
        <dbReference type="Pfam" id="PF23438"/>
    </source>
</evidence>
<dbReference type="KEGG" id="hsf:HLASA_1158"/>
<dbReference type="InterPro" id="IPR055547">
    <property type="entry name" value="DUF7123"/>
</dbReference>
<feature type="domain" description="DUF7123" evidence="1">
    <location>
        <begin position="2"/>
        <end position="72"/>
    </location>
</feature>
<sequence length="74" mass="8322">MSEYTEAERRILAYLRDSVSGGEGYFRAKNIADALGLSAKQVGVRLADLAEKSDDVDIEKWGRSRSTTWRVERA</sequence>
<reference evidence="2 5" key="1">
    <citation type="journal article" date="2015" name="ISME J.">
        <title>Elemental sulfur and acetate can support life of a novel strictly anaerobic haloarchaeon.</title>
        <authorList>
            <person name="Sorokin D.Y."/>
            <person name="Kublanov I.V."/>
            <person name="Gavrilov S.N."/>
            <person name="Rojo D."/>
            <person name="Roman P."/>
            <person name="Golyshin P.N."/>
            <person name="Slepak V.Z."/>
            <person name="Smedile F."/>
            <person name="Ferrer M."/>
            <person name="Messina E."/>
            <person name="La Cono V."/>
            <person name="Yakimov M.M."/>
        </authorList>
    </citation>
    <scope>NUCLEOTIDE SEQUENCE [LARGE SCALE GENOMIC DNA]</scope>
    <source>
        <strain evidence="2 5">HSR2</strain>
    </source>
</reference>
<dbReference type="EMBL" id="CP008874">
    <property type="protein sequence ID" value="AKH97657.1"/>
    <property type="molecule type" value="Genomic_DNA"/>
</dbReference>
<dbReference type="AlphaFoldDB" id="A0A0F7PAB0"/>
<name>A0A0F7PAB0_9EURY</name>
<dbReference type="EMBL" id="CP011564">
    <property type="protein sequence ID" value="ALG82052.1"/>
    <property type="molecule type" value="Genomic_DNA"/>
</dbReference>
<proteinExistence type="predicted"/>
<gene>
    <name evidence="3" type="ORF">HLASA_1158</name>
    <name evidence="2" type="ORF">HLASF_1170</name>
</gene>
<evidence type="ECO:0000313" key="4">
    <source>
        <dbReference type="Proteomes" id="UP000060390"/>
    </source>
</evidence>
<dbReference type="HOGENOM" id="CLU_172273_0_0_2"/>
<dbReference type="Gene3D" id="1.10.10.10">
    <property type="entry name" value="Winged helix-like DNA-binding domain superfamily/Winged helix DNA-binding domain"/>
    <property type="match status" value="1"/>
</dbReference>
<dbReference type="RefSeq" id="WP_050048385.1">
    <property type="nucleotide sequence ID" value="NZ_CP008874.1"/>
</dbReference>
<dbReference type="KEGG" id="hsu:HLASF_1170"/>
<dbReference type="InterPro" id="IPR036388">
    <property type="entry name" value="WH-like_DNA-bd_sf"/>
</dbReference>
<dbReference type="Proteomes" id="UP000069906">
    <property type="component" value="Chromosome"/>
</dbReference>
<accession>A0A0F7PAB0</accession>
<protein>
    <recommendedName>
        <fullName evidence="1">DUF7123 domain-containing protein</fullName>
    </recommendedName>
</protein>
<keyword evidence="5" id="KW-1185">Reference proteome</keyword>
<organism evidence="2 5">
    <name type="scientific">Halanaeroarchaeum sulfurireducens</name>
    <dbReference type="NCBI Taxonomy" id="1604004"/>
    <lineage>
        <taxon>Archaea</taxon>
        <taxon>Methanobacteriati</taxon>
        <taxon>Methanobacteriota</taxon>
        <taxon>Stenosarchaea group</taxon>
        <taxon>Halobacteria</taxon>
        <taxon>Halobacteriales</taxon>
        <taxon>Halobacteriaceae</taxon>
        <taxon>Halanaeroarchaeum</taxon>
    </lineage>
</organism>
<reference evidence="3 4" key="3">
    <citation type="journal article" date="2016" name="Stand. Genomic Sci.">
        <title>Complete genome sequence of 'Halanaeroarchaeum sulfurireducens' M27-SA2, a sulfur-reducing and acetate-oxidizing haloarchaeon from the deep-sea hypersaline anoxic lake Medee.</title>
        <authorList>
            <person name="Messina E."/>
            <person name="Sorokin D.Y."/>
            <person name="Kublanov I.V."/>
            <person name="Toshchakov S."/>
            <person name="Lopatina A."/>
            <person name="Arcadi E."/>
            <person name="Smedile F."/>
            <person name="La Spada G."/>
            <person name="La Cono V."/>
            <person name="Yakimov M.M."/>
        </authorList>
    </citation>
    <scope>NUCLEOTIDE SEQUENCE [LARGE SCALE GENOMIC DNA]</scope>
    <source>
        <strain evidence="3 4">M27-SA2</strain>
    </source>
</reference>
<dbReference type="PATRIC" id="fig|1604004.4.peg.1229"/>
<dbReference type="Proteomes" id="UP000060390">
    <property type="component" value="Chromosome"/>
</dbReference>
<reference evidence="4" key="2">
    <citation type="submission" date="2015-05" db="EMBL/GenBank/DDBJ databases">
        <title>Complete genome sequence of Halanaeroarchaeum sulfurireducens type strain M27-SA2, a sulfate-reducer haloarchaeon from marine anoxic lake Medee.</title>
        <authorList>
            <person name="Messina E."/>
            <person name="Kublanov I.V."/>
            <person name="Toshchakov S."/>
            <person name="Arcadi E."/>
            <person name="La Spada G."/>
            <person name="La Cono V."/>
            <person name="Yakimov M.M."/>
        </authorList>
    </citation>
    <scope>NUCLEOTIDE SEQUENCE [LARGE SCALE GENOMIC DNA]</scope>
    <source>
        <strain evidence="4">M27-SA2</strain>
    </source>
</reference>
<evidence type="ECO:0000313" key="2">
    <source>
        <dbReference type="EMBL" id="AKH97657.1"/>
    </source>
</evidence>
<dbReference type="STRING" id="1604004.HLASA_1158"/>